<dbReference type="EMBL" id="FXAY01000002">
    <property type="protein sequence ID" value="SMG31870.1"/>
    <property type="molecule type" value="Genomic_DNA"/>
</dbReference>
<evidence type="ECO:0000256" key="4">
    <source>
        <dbReference type="ARBA" id="ARBA00022989"/>
    </source>
</evidence>
<dbReference type="PANTHER" id="PTHR43124">
    <property type="entry name" value="PURINE EFFLUX PUMP PBUE"/>
    <property type="match status" value="1"/>
</dbReference>
<dbReference type="GO" id="GO:0022857">
    <property type="term" value="F:transmembrane transporter activity"/>
    <property type="evidence" value="ECO:0007669"/>
    <property type="project" value="InterPro"/>
</dbReference>
<sequence length="433" mass="44455">MTESDAPTQTIRSTGTANKGHAAAVGASRVGHLQYSPRRRWFALLALALGGFGIGVTEFVSMGLLPNIAQDLLPTLYASNSADANATAGHLISAYALGVVVGAPTIAAAAARWPRKRLLTVLVACFVIGNLATAVLPSFGWVLAARFVSGLPHGAYFGIASLVAATLMGPGKRARGVAFVLSGLTIANVIGVPIGTYLGQNFGWRSAFWLVTVIFAATLVAIIATVPLQAGNPESTIRNELRAFSRPQIWLTLAMASIGFGGMFAVYSYIAPVVTDVTGLGSEVVPLVLVTFGVGMTLGNFIGGWAADKSVSRALLIFMPGIGLACLAFGLTASSAPGLFISIFFIGAFTSAASPTIQARLMDVAHDSQSIAAALNHSALNLGNSLGAFVGGVVIAAGFGYIAPAWVGIGLSIIGVSILLISLGIDRRAGRRG</sequence>
<dbReference type="PANTHER" id="PTHR43124:SF3">
    <property type="entry name" value="CHLORAMPHENICOL EFFLUX PUMP RV0191"/>
    <property type="match status" value="1"/>
</dbReference>
<keyword evidence="10" id="KW-1185">Reference proteome</keyword>
<feature type="transmembrane region" description="Helical" evidence="7">
    <location>
        <begin position="176"/>
        <end position="195"/>
    </location>
</feature>
<feature type="transmembrane region" description="Helical" evidence="7">
    <location>
        <begin position="249"/>
        <end position="272"/>
    </location>
</feature>
<reference evidence="10" key="1">
    <citation type="submission" date="2017-04" db="EMBL/GenBank/DDBJ databases">
        <authorList>
            <person name="Varghese N."/>
            <person name="Submissions S."/>
        </authorList>
    </citation>
    <scope>NUCLEOTIDE SEQUENCE [LARGE SCALE GENOMIC DNA]</scope>
    <source>
        <strain evidence="10">VKM Ac-2510</strain>
    </source>
</reference>
<accession>A0A1X7JUL9</accession>
<feature type="transmembrane region" description="Helical" evidence="7">
    <location>
        <begin position="284"/>
        <end position="307"/>
    </location>
</feature>
<keyword evidence="3 7" id="KW-0812">Transmembrane</keyword>
<dbReference type="Proteomes" id="UP000193244">
    <property type="component" value="Unassembled WGS sequence"/>
</dbReference>
<feature type="transmembrane region" description="Helical" evidence="7">
    <location>
        <begin position="41"/>
        <end position="68"/>
    </location>
</feature>
<keyword evidence="4 7" id="KW-1133">Transmembrane helix</keyword>
<dbReference type="InterPro" id="IPR020846">
    <property type="entry name" value="MFS_dom"/>
</dbReference>
<name>A0A1X7JUL9_9MICO</name>
<dbReference type="InterPro" id="IPR011701">
    <property type="entry name" value="MFS"/>
</dbReference>
<feature type="region of interest" description="Disordered" evidence="6">
    <location>
        <begin position="1"/>
        <end position="20"/>
    </location>
</feature>
<evidence type="ECO:0000256" key="2">
    <source>
        <dbReference type="ARBA" id="ARBA00022475"/>
    </source>
</evidence>
<dbReference type="GO" id="GO:0005886">
    <property type="term" value="C:plasma membrane"/>
    <property type="evidence" value="ECO:0007669"/>
    <property type="project" value="UniProtKB-SubCell"/>
</dbReference>
<evidence type="ECO:0000259" key="8">
    <source>
        <dbReference type="PROSITE" id="PS50850"/>
    </source>
</evidence>
<evidence type="ECO:0000256" key="1">
    <source>
        <dbReference type="ARBA" id="ARBA00004651"/>
    </source>
</evidence>
<feature type="transmembrane region" description="Helical" evidence="7">
    <location>
        <begin position="378"/>
        <end position="399"/>
    </location>
</feature>
<feature type="transmembrane region" description="Helical" evidence="7">
    <location>
        <begin position="118"/>
        <end position="144"/>
    </location>
</feature>
<evidence type="ECO:0000256" key="3">
    <source>
        <dbReference type="ARBA" id="ARBA00022692"/>
    </source>
</evidence>
<dbReference type="AlphaFoldDB" id="A0A1X7JUL9"/>
<evidence type="ECO:0000256" key="5">
    <source>
        <dbReference type="ARBA" id="ARBA00023136"/>
    </source>
</evidence>
<evidence type="ECO:0000313" key="9">
    <source>
        <dbReference type="EMBL" id="SMG31870.1"/>
    </source>
</evidence>
<evidence type="ECO:0000313" key="10">
    <source>
        <dbReference type="Proteomes" id="UP000193244"/>
    </source>
</evidence>
<feature type="transmembrane region" description="Helical" evidence="7">
    <location>
        <begin position="150"/>
        <end position="169"/>
    </location>
</feature>
<feature type="transmembrane region" description="Helical" evidence="7">
    <location>
        <begin position="405"/>
        <end position="425"/>
    </location>
</feature>
<feature type="transmembrane region" description="Helical" evidence="7">
    <location>
        <begin position="314"/>
        <end position="333"/>
    </location>
</feature>
<dbReference type="CDD" id="cd17324">
    <property type="entry name" value="MFS_NepI_like"/>
    <property type="match status" value="1"/>
</dbReference>
<dbReference type="SUPFAM" id="SSF103473">
    <property type="entry name" value="MFS general substrate transporter"/>
    <property type="match status" value="1"/>
</dbReference>
<keyword evidence="2" id="KW-1003">Cell membrane</keyword>
<feature type="compositionally biased region" description="Polar residues" evidence="6">
    <location>
        <begin position="1"/>
        <end position="17"/>
    </location>
</feature>
<keyword evidence="5 7" id="KW-0472">Membrane</keyword>
<dbReference type="InterPro" id="IPR036259">
    <property type="entry name" value="MFS_trans_sf"/>
</dbReference>
<dbReference type="InterPro" id="IPR050189">
    <property type="entry name" value="MFS_Efflux_Transporters"/>
</dbReference>
<gene>
    <name evidence="9" type="ORF">SAMN06296010_1858</name>
</gene>
<dbReference type="Gene3D" id="1.20.1250.20">
    <property type="entry name" value="MFS general substrate transporter like domains"/>
    <property type="match status" value="2"/>
</dbReference>
<feature type="transmembrane region" description="Helical" evidence="7">
    <location>
        <begin position="339"/>
        <end position="357"/>
    </location>
</feature>
<proteinExistence type="predicted"/>
<organism evidence="9 10">
    <name type="scientific">Agreia pratensis</name>
    <dbReference type="NCBI Taxonomy" id="150121"/>
    <lineage>
        <taxon>Bacteria</taxon>
        <taxon>Bacillati</taxon>
        <taxon>Actinomycetota</taxon>
        <taxon>Actinomycetes</taxon>
        <taxon>Micrococcales</taxon>
        <taxon>Microbacteriaceae</taxon>
        <taxon>Agreia</taxon>
    </lineage>
</organism>
<dbReference type="Pfam" id="PF07690">
    <property type="entry name" value="MFS_1"/>
    <property type="match status" value="1"/>
</dbReference>
<feature type="domain" description="Major facilitator superfamily (MFS) profile" evidence="8">
    <location>
        <begin position="43"/>
        <end position="427"/>
    </location>
</feature>
<feature type="transmembrane region" description="Helical" evidence="7">
    <location>
        <begin position="207"/>
        <end position="228"/>
    </location>
</feature>
<dbReference type="STRING" id="150121.SAMN06296010_1858"/>
<protein>
    <submittedName>
        <fullName evidence="9">MFS transporter, DHA1 family, inner membrane transport protein</fullName>
    </submittedName>
</protein>
<feature type="transmembrane region" description="Helical" evidence="7">
    <location>
        <begin position="88"/>
        <end position="111"/>
    </location>
</feature>
<comment type="subcellular location">
    <subcellularLocation>
        <location evidence="1">Cell membrane</location>
        <topology evidence="1">Multi-pass membrane protein</topology>
    </subcellularLocation>
</comment>
<evidence type="ECO:0000256" key="6">
    <source>
        <dbReference type="SAM" id="MobiDB-lite"/>
    </source>
</evidence>
<dbReference type="PROSITE" id="PS50850">
    <property type="entry name" value="MFS"/>
    <property type="match status" value="1"/>
</dbReference>
<evidence type="ECO:0000256" key="7">
    <source>
        <dbReference type="SAM" id="Phobius"/>
    </source>
</evidence>